<feature type="compositionally biased region" description="Polar residues" evidence="1">
    <location>
        <begin position="375"/>
        <end position="388"/>
    </location>
</feature>
<feature type="region of interest" description="Disordered" evidence="1">
    <location>
        <begin position="617"/>
        <end position="676"/>
    </location>
</feature>
<feature type="compositionally biased region" description="Polar residues" evidence="1">
    <location>
        <begin position="100"/>
        <end position="138"/>
    </location>
</feature>
<sequence>MSDGEEGPTTQISDFETQFEPQEGDSDALWEVIEITGEKKKKYRVKWAGTNPKTGKAWPQSWVDKHDCTDDLVEDWKLKKARKKREEEEEEEKKKKRRNGNANGKQVNGRSSTISRASKRGSTVSTTTKRIARSSHTGSLPLEDHPVSRDGKRARTASRSPTKNSKNRAQDDDSDDYEAPRPRKKRRVHDDKDSAGEEPPSKKKSNIKAVPKHEDEEHWMTDYSNEPTKTAPRKSKAKEKAQPVVSVDIPVSTKVGPPRGAKKQLPQKTKVLPSNSVSLPFDIPAVEKVGPPRGVKKKSAERTKIVPSKPVPSTQRAEHASNDLSQTQSDDGHPNPSTPKKRALPASFTTMEKGKAKAKDIDRIALREEEEEESQIINQADLPQTPRKSSPPRAGPSRLVPPGIDLAPIEDDLAYDFEQQDPLDFLDNEDAAEPPHWKPPSSKGPRESLVLVPETQPTPNKLAGSTSAKVIQQSPVRSRMKASRVYGHGLPVSATTSPRASKKTPGTRPLRPIPAMTPSHFKPFLSQDDAEETIDQFSSPEKGRSSEAISSQRTVELRKSLFISQELSGNPTRKRRLSDIIASSSRRVPEALPEVDQTALLEEMENAYVDYSSGVVANADSPDLADDGSMLETHDLGAKKDEGNGPGVSPAPEEVPPTLSTNGPSSAFNSQEVPPDRDLREQLENAVELLNKKSREITRLESELVAAKREAESLKKEESQKIEAAKRQLTEEHADLLERWRSEADEKDRETRQKEEAWRKREAEWEAMAEKEAKWADAKRDLESQRDLFREQYGKASDFASSMQTENNELQARVQVLESQLEAGLNAVRSTYQVRIDKLQAELHKYDTRVRFLEETQKRMLSSEVTKKAAEWEERGVETEKLLAKCRVLERENDQLSSDAALYKRETELLQEKMANMAAELTAASAETQEKAAEEEWDEDEDGDWVPDNTDGSESEGSEEEENDQEDNGDVQEELQENETNVSASDEDLVYMCKWAVDGVAQRCNALVTTQEELRQHFASAGHWGTVSG</sequence>
<dbReference type="AlphaFoldDB" id="S7RB00"/>
<feature type="region of interest" description="Disordered" evidence="1">
    <location>
        <begin position="741"/>
        <end position="761"/>
    </location>
</feature>
<feature type="region of interest" description="Disordered" evidence="1">
    <location>
        <begin position="1"/>
        <end position="26"/>
    </location>
</feature>
<feature type="region of interest" description="Disordered" evidence="1">
    <location>
        <begin position="77"/>
        <end position="554"/>
    </location>
</feature>
<dbReference type="EMBL" id="KB469310">
    <property type="protein sequence ID" value="EPQ51425.1"/>
    <property type="molecule type" value="Genomic_DNA"/>
</dbReference>
<evidence type="ECO:0000256" key="1">
    <source>
        <dbReference type="SAM" id="MobiDB-lite"/>
    </source>
</evidence>
<feature type="compositionally biased region" description="Polar residues" evidence="1">
    <location>
        <begin position="455"/>
        <end position="476"/>
    </location>
</feature>
<feature type="compositionally biased region" description="Basic and acidic residues" evidence="1">
    <location>
        <begin position="352"/>
        <end position="367"/>
    </location>
</feature>
<evidence type="ECO:0000313" key="3">
    <source>
        <dbReference type="Proteomes" id="UP000030669"/>
    </source>
</evidence>
<dbReference type="Proteomes" id="UP000030669">
    <property type="component" value="Unassembled WGS sequence"/>
</dbReference>
<dbReference type="HOGENOM" id="CLU_281444_0_0_1"/>
<proteinExistence type="predicted"/>
<feature type="compositionally biased region" description="Basic and acidic residues" evidence="1">
    <location>
        <begin position="188"/>
        <end position="201"/>
    </location>
</feature>
<organism evidence="2 3">
    <name type="scientific">Gloeophyllum trabeum (strain ATCC 11539 / FP-39264 / Madison 617)</name>
    <name type="common">Brown rot fungus</name>
    <dbReference type="NCBI Taxonomy" id="670483"/>
    <lineage>
        <taxon>Eukaryota</taxon>
        <taxon>Fungi</taxon>
        <taxon>Dikarya</taxon>
        <taxon>Basidiomycota</taxon>
        <taxon>Agaricomycotina</taxon>
        <taxon>Agaricomycetes</taxon>
        <taxon>Gloeophyllales</taxon>
        <taxon>Gloeophyllaceae</taxon>
        <taxon>Gloeophyllum</taxon>
    </lineage>
</organism>
<dbReference type="eggNOG" id="ENOG502SCIX">
    <property type="taxonomic scope" value="Eukaryota"/>
</dbReference>
<dbReference type="OMA" id="RYKVKWA"/>
<feature type="compositionally biased region" description="Acidic residues" evidence="1">
    <location>
        <begin position="935"/>
        <end position="977"/>
    </location>
</feature>
<feature type="compositionally biased region" description="Basic and acidic residues" evidence="1">
    <location>
        <begin position="142"/>
        <end position="153"/>
    </location>
</feature>
<feature type="compositionally biased region" description="Polar residues" evidence="1">
    <location>
        <begin position="658"/>
        <end position="672"/>
    </location>
</feature>
<protein>
    <recommendedName>
        <fullName evidence="4">Chromo domain-containing protein</fullName>
    </recommendedName>
</protein>
<feature type="compositionally biased region" description="Polar residues" evidence="1">
    <location>
        <begin position="8"/>
        <end position="20"/>
    </location>
</feature>
<keyword evidence="3" id="KW-1185">Reference proteome</keyword>
<feature type="region of interest" description="Disordered" evidence="1">
    <location>
        <begin position="921"/>
        <end position="987"/>
    </location>
</feature>
<feature type="compositionally biased region" description="Basic and acidic residues" evidence="1">
    <location>
        <begin position="632"/>
        <end position="643"/>
    </location>
</feature>
<gene>
    <name evidence="2" type="ORF">GLOTRDRAFT_140886</name>
</gene>
<dbReference type="RefSeq" id="XP_007869904.1">
    <property type="nucleotide sequence ID" value="XM_007871713.1"/>
</dbReference>
<reference evidence="2 3" key="1">
    <citation type="journal article" date="2012" name="Science">
        <title>The Paleozoic origin of enzymatic lignin decomposition reconstructed from 31 fungal genomes.</title>
        <authorList>
            <person name="Floudas D."/>
            <person name="Binder M."/>
            <person name="Riley R."/>
            <person name="Barry K."/>
            <person name="Blanchette R.A."/>
            <person name="Henrissat B."/>
            <person name="Martinez A.T."/>
            <person name="Otillar R."/>
            <person name="Spatafora J.W."/>
            <person name="Yadav J.S."/>
            <person name="Aerts A."/>
            <person name="Benoit I."/>
            <person name="Boyd A."/>
            <person name="Carlson A."/>
            <person name="Copeland A."/>
            <person name="Coutinho P.M."/>
            <person name="de Vries R.P."/>
            <person name="Ferreira P."/>
            <person name="Findley K."/>
            <person name="Foster B."/>
            <person name="Gaskell J."/>
            <person name="Glotzer D."/>
            <person name="Gorecki P."/>
            <person name="Heitman J."/>
            <person name="Hesse C."/>
            <person name="Hori C."/>
            <person name="Igarashi K."/>
            <person name="Jurgens J.A."/>
            <person name="Kallen N."/>
            <person name="Kersten P."/>
            <person name="Kohler A."/>
            <person name="Kuees U."/>
            <person name="Kumar T.K.A."/>
            <person name="Kuo A."/>
            <person name="LaButti K."/>
            <person name="Larrondo L.F."/>
            <person name="Lindquist E."/>
            <person name="Ling A."/>
            <person name="Lombard V."/>
            <person name="Lucas S."/>
            <person name="Lundell T."/>
            <person name="Martin R."/>
            <person name="McLaughlin D.J."/>
            <person name="Morgenstern I."/>
            <person name="Morin E."/>
            <person name="Murat C."/>
            <person name="Nagy L.G."/>
            <person name="Nolan M."/>
            <person name="Ohm R.A."/>
            <person name="Patyshakuliyeva A."/>
            <person name="Rokas A."/>
            <person name="Ruiz-Duenas F.J."/>
            <person name="Sabat G."/>
            <person name="Salamov A."/>
            <person name="Samejima M."/>
            <person name="Schmutz J."/>
            <person name="Slot J.C."/>
            <person name="St John F."/>
            <person name="Stenlid J."/>
            <person name="Sun H."/>
            <person name="Sun S."/>
            <person name="Syed K."/>
            <person name="Tsang A."/>
            <person name="Wiebenga A."/>
            <person name="Young D."/>
            <person name="Pisabarro A."/>
            <person name="Eastwood D.C."/>
            <person name="Martin F."/>
            <person name="Cullen D."/>
            <person name="Grigoriev I.V."/>
            <person name="Hibbett D.S."/>
        </authorList>
    </citation>
    <scope>NUCLEOTIDE SEQUENCE [LARGE SCALE GENOMIC DNA]</scope>
    <source>
        <strain evidence="2 3">ATCC 11539</strain>
    </source>
</reference>
<evidence type="ECO:0008006" key="4">
    <source>
        <dbReference type="Google" id="ProtNLM"/>
    </source>
</evidence>
<evidence type="ECO:0000313" key="2">
    <source>
        <dbReference type="EMBL" id="EPQ51425.1"/>
    </source>
</evidence>
<feature type="compositionally biased region" description="Acidic residues" evidence="1">
    <location>
        <begin position="408"/>
        <end position="432"/>
    </location>
</feature>
<dbReference type="GeneID" id="19304637"/>
<accession>S7RB00</accession>
<name>S7RB00_GLOTA</name>
<dbReference type="KEGG" id="gtr:GLOTRDRAFT_140886"/>
<dbReference type="OrthoDB" id="3647690at2759"/>
<feature type="compositionally biased region" description="Basic and acidic residues" evidence="1">
    <location>
        <begin position="211"/>
        <end position="220"/>
    </location>
</feature>